<evidence type="ECO:0000313" key="4">
    <source>
        <dbReference type="Proteomes" id="UP001220022"/>
    </source>
</evidence>
<keyword evidence="2" id="KW-0812">Transmembrane</keyword>
<sequence>MRPLSRSQRHGRLALDTDQPGQRTFQAMLWDCFSSRDLQHPWDRDGGRSFRDLILYFPYIALWADGLFISTNTSGRVSSYLLP</sequence>
<keyword evidence="2" id="KW-0472">Membrane</keyword>
<organism evidence="3 4">
    <name type="scientific">Streptantibioticus ferralitis</name>
    <dbReference type="NCBI Taxonomy" id="236510"/>
    <lineage>
        <taxon>Bacteria</taxon>
        <taxon>Bacillati</taxon>
        <taxon>Actinomycetota</taxon>
        <taxon>Actinomycetes</taxon>
        <taxon>Kitasatosporales</taxon>
        <taxon>Streptomycetaceae</taxon>
        <taxon>Streptantibioticus</taxon>
    </lineage>
</organism>
<protein>
    <submittedName>
        <fullName evidence="3">Uncharacterized protein</fullName>
    </submittedName>
</protein>
<comment type="caution">
    <text evidence="3">The sequence shown here is derived from an EMBL/GenBank/DDBJ whole genome shotgun (WGS) entry which is preliminary data.</text>
</comment>
<dbReference type="RefSeq" id="WP_275820294.1">
    <property type="nucleotide sequence ID" value="NZ_BAAANM010000030.1"/>
</dbReference>
<keyword evidence="4" id="KW-1185">Reference proteome</keyword>
<feature type="region of interest" description="Disordered" evidence="1">
    <location>
        <begin position="1"/>
        <end position="20"/>
    </location>
</feature>
<gene>
    <name evidence="3" type="ORF">P2L57_31360</name>
</gene>
<accession>A0ABT5Z8I7</accession>
<proteinExistence type="predicted"/>
<evidence type="ECO:0000256" key="1">
    <source>
        <dbReference type="SAM" id="MobiDB-lite"/>
    </source>
</evidence>
<reference evidence="3 4" key="1">
    <citation type="submission" date="2023-03" db="EMBL/GenBank/DDBJ databases">
        <title>Draft genome sequence of type strain Streptomyces ferralitis JCM 14344.</title>
        <authorList>
            <person name="Klaysubun C."/>
            <person name="Duangmal K."/>
        </authorList>
    </citation>
    <scope>NUCLEOTIDE SEQUENCE [LARGE SCALE GENOMIC DNA]</scope>
    <source>
        <strain evidence="3 4">JCM 14344</strain>
    </source>
</reference>
<dbReference type="Proteomes" id="UP001220022">
    <property type="component" value="Unassembled WGS sequence"/>
</dbReference>
<name>A0ABT5Z8I7_9ACTN</name>
<keyword evidence="2" id="KW-1133">Transmembrane helix</keyword>
<feature type="transmembrane region" description="Helical" evidence="2">
    <location>
        <begin position="53"/>
        <end position="71"/>
    </location>
</feature>
<evidence type="ECO:0000256" key="2">
    <source>
        <dbReference type="SAM" id="Phobius"/>
    </source>
</evidence>
<dbReference type="EMBL" id="JARHTQ010000029">
    <property type="protein sequence ID" value="MDF2260064.1"/>
    <property type="molecule type" value="Genomic_DNA"/>
</dbReference>
<evidence type="ECO:0000313" key="3">
    <source>
        <dbReference type="EMBL" id="MDF2260064.1"/>
    </source>
</evidence>